<feature type="domain" description="RadC-like JAB" evidence="1">
    <location>
        <begin position="2"/>
        <end position="27"/>
    </location>
</feature>
<evidence type="ECO:0000313" key="2">
    <source>
        <dbReference type="EMBL" id="PQJ80961.1"/>
    </source>
</evidence>
<comment type="caution">
    <text evidence="2">The sequence shown here is derived from an EMBL/GenBank/DDBJ whole genome shotgun (WGS) entry which is preliminary data.</text>
</comment>
<dbReference type="InterPro" id="IPR025657">
    <property type="entry name" value="RadC_JAB"/>
</dbReference>
<proteinExistence type="predicted"/>
<dbReference type="EMBL" id="MSCN01000001">
    <property type="protein sequence ID" value="PQJ80961.1"/>
    <property type="molecule type" value="Genomic_DNA"/>
</dbReference>
<dbReference type="Pfam" id="PF04002">
    <property type="entry name" value="RadC"/>
    <property type="match status" value="1"/>
</dbReference>
<keyword evidence="3" id="KW-1185">Reference proteome</keyword>
<evidence type="ECO:0000313" key="3">
    <source>
        <dbReference type="Proteomes" id="UP000238882"/>
    </source>
</evidence>
<sequence>MGVILDIKLLDHLIITEKSYFSFADKEVL</sequence>
<name>A0A2S7WUG1_9FLAO</name>
<protein>
    <recommendedName>
        <fullName evidence="1">RadC-like JAB domain-containing protein</fullName>
    </recommendedName>
</protein>
<evidence type="ECO:0000259" key="1">
    <source>
        <dbReference type="Pfam" id="PF04002"/>
    </source>
</evidence>
<dbReference type="Gene3D" id="3.40.140.10">
    <property type="entry name" value="Cytidine Deaminase, domain 2"/>
    <property type="match status" value="1"/>
</dbReference>
<accession>A0A2S7WUG1</accession>
<gene>
    <name evidence="2" type="ORF">BTO18_08580</name>
</gene>
<dbReference type="AlphaFoldDB" id="A0A2S7WUG1"/>
<organism evidence="2 3">
    <name type="scientific">Polaribacter porphyrae</name>
    <dbReference type="NCBI Taxonomy" id="1137780"/>
    <lineage>
        <taxon>Bacteria</taxon>
        <taxon>Pseudomonadati</taxon>
        <taxon>Bacteroidota</taxon>
        <taxon>Flavobacteriia</taxon>
        <taxon>Flavobacteriales</taxon>
        <taxon>Flavobacteriaceae</taxon>
    </lineage>
</organism>
<dbReference type="Proteomes" id="UP000238882">
    <property type="component" value="Unassembled WGS sequence"/>
</dbReference>
<reference evidence="2 3" key="1">
    <citation type="submission" date="2016-12" db="EMBL/GenBank/DDBJ databases">
        <title>Trade-off between light-utilization and light-protection in marine flavobacteria.</title>
        <authorList>
            <person name="Kumagai Y."/>
            <person name="Yoshizawa S."/>
            <person name="Kogure K."/>
            <person name="Iwasaki W."/>
        </authorList>
    </citation>
    <scope>NUCLEOTIDE SEQUENCE [LARGE SCALE GENOMIC DNA]</scope>
    <source>
        <strain evidence="2 3">NBRC 108759</strain>
    </source>
</reference>